<accession>A0A9W8H1B6</accession>
<dbReference type="OrthoDB" id="5598769at2759"/>
<feature type="region of interest" description="Disordered" evidence="1">
    <location>
        <begin position="60"/>
        <end position="94"/>
    </location>
</feature>
<comment type="caution">
    <text evidence="2">The sequence shown here is derived from an EMBL/GenBank/DDBJ whole genome shotgun (WGS) entry which is preliminary data.</text>
</comment>
<evidence type="ECO:0000256" key="1">
    <source>
        <dbReference type="SAM" id="MobiDB-lite"/>
    </source>
</evidence>
<evidence type="ECO:0000313" key="2">
    <source>
        <dbReference type="EMBL" id="KAJ2776164.1"/>
    </source>
</evidence>
<dbReference type="Proteomes" id="UP001140217">
    <property type="component" value="Unassembled WGS sequence"/>
</dbReference>
<gene>
    <name evidence="2" type="ORF">H4R18_005814</name>
</gene>
<evidence type="ECO:0000313" key="3">
    <source>
        <dbReference type="Proteomes" id="UP001140217"/>
    </source>
</evidence>
<name>A0A9W8H1B6_9FUNG</name>
<dbReference type="AlphaFoldDB" id="A0A9W8H1B6"/>
<sequence length="333" mass="35329">MEFEPLSRRQQLNAFAAAAHLGRGNGPYGSMPSTMFEQGQGAMYPPHNYRYYHNEQYAQSAASHQALSDDRPPRPYDSQYSGRPYAGGGGGSGAGSGYPAVSIVSEHETPRPTGPKNTVANVLKATVKSISLLDVLPVVAAVGTSLFHHYKHRESETIVPYTPSKWTKYASNAVFAYNAFKFAKDNGFIRKNRAQGGLRSVAGPAGLASRSVATAASDLDAAAYELDVSWAVPLAAAKRHYNCVYRGAGGLGGADAQALGAAAAVRALRGEALLQAHGGSVLDAALAEADALLRRKAAECALGPDDTIERAGRVAIATAARLHHERQRRHMSR</sequence>
<reference evidence="2" key="1">
    <citation type="submission" date="2022-07" db="EMBL/GenBank/DDBJ databases">
        <title>Phylogenomic reconstructions and comparative analyses of Kickxellomycotina fungi.</title>
        <authorList>
            <person name="Reynolds N.K."/>
            <person name="Stajich J.E."/>
            <person name="Barry K."/>
            <person name="Grigoriev I.V."/>
            <person name="Crous P."/>
            <person name="Smith M.E."/>
        </authorList>
    </citation>
    <scope>NUCLEOTIDE SEQUENCE</scope>
    <source>
        <strain evidence="2">NBRC 105414</strain>
    </source>
</reference>
<proteinExistence type="predicted"/>
<organism evidence="2 3">
    <name type="scientific">Coemansia javaensis</name>
    <dbReference type="NCBI Taxonomy" id="2761396"/>
    <lineage>
        <taxon>Eukaryota</taxon>
        <taxon>Fungi</taxon>
        <taxon>Fungi incertae sedis</taxon>
        <taxon>Zoopagomycota</taxon>
        <taxon>Kickxellomycotina</taxon>
        <taxon>Kickxellomycetes</taxon>
        <taxon>Kickxellales</taxon>
        <taxon>Kickxellaceae</taxon>
        <taxon>Coemansia</taxon>
    </lineage>
</organism>
<dbReference type="EMBL" id="JANBUL010000389">
    <property type="protein sequence ID" value="KAJ2776164.1"/>
    <property type="molecule type" value="Genomic_DNA"/>
</dbReference>
<keyword evidence="3" id="KW-1185">Reference proteome</keyword>
<feature type="compositionally biased region" description="Gly residues" evidence="1">
    <location>
        <begin position="85"/>
        <end position="94"/>
    </location>
</feature>
<protein>
    <submittedName>
        <fullName evidence="2">Uncharacterized protein</fullName>
    </submittedName>
</protein>